<reference evidence="3" key="1">
    <citation type="submission" date="2020-03" db="EMBL/GenBank/DDBJ databases">
        <title>Site-based positive gene gene selection in Geosmithia morbida across the United States reveals a broad range of putative effectors and factors for local host and environmental adapation.</title>
        <authorList>
            <person name="Onufrak A."/>
            <person name="Murdoch R.W."/>
            <person name="Gazis R."/>
            <person name="Huff M."/>
            <person name="Staton M."/>
            <person name="Klingeman W."/>
            <person name="Hadziabdic D."/>
        </authorList>
    </citation>
    <scope>NUCLEOTIDE SEQUENCE</scope>
    <source>
        <strain evidence="3">1262</strain>
    </source>
</reference>
<feature type="region of interest" description="Disordered" evidence="1">
    <location>
        <begin position="2080"/>
        <end position="2107"/>
    </location>
</feature>
<dbReference type="GO" id="GO:0005634">
    <property type="term" value="C:nucleus"/>
    <property type="evidence" value="ECO:0007669"/>
    <property type="project" value="TreeGrafter"/>
</dbReference>
<feature type="compositionally biased region" description="Low complexity" evidence="1">
    <location>
        <begin position="2561"/>
        <end position="2573"/>
    </location>
</feature>
<feature type="non-terminal residue" evidence="3">
    <location>
        <position position="1"/>
    </location>
</feature>
<evidence type="ECO:0000313" key="3">
    <source>
        <dbReference type="EMBL" id="KAF4123223.1"/>
    </source>
</evidence>
<feature type="compositionally biased region" description="Low complexity" evidence="1">
    <location>
        <begin position="2080"/>
        <end position="2091"/>
    </location>
</feature>
<feature type="region of interest" description="Disordered" evidence="1">
    <location>
        <begin position="1177"/>
        <end position="1210"/>
    </location>
</feature>
<dbReference type="InterPro" id="IPR028889">
    <property type="entry name" value="USP"/>
</dbReference>
<evidence type="ECO:0000259" key="2">
    <source>
        <dbReference type="PROSITE" id="PS50235"/>
    </source>
</evidence>
<dbReference type="GO" id="GO:0004843">
    <property type="term" value="F:cysteine-type deubiquitinase activity"/>
    <property type="evidence" value="ECO:0007669"/>
    <property type="project" value="InterPro"/>
</dbReference>
<dbReference type="PROSITE" id="PS00973">
    <property type="entry name" value="USP_2"/>
    <property type="match status" value="1"/>
</dbReference>
<dbReference type="SUPFAM" id="SSF48371">
    <property type="entry name" value="ARM repeat"/>
    <property type="match status" value="1"/>
</dbReference>
<feature type="region of interest" description="Disordered" evidence="1">
    <location>
        <begin position="77"/>
        <end position="155"/>
    </location>
</feature>
<dbReference type="InterPro" id="IPR050164">
    <property type="entry name" value="Peptidase_C19"/>
</dbReference>
<feature type="domain" description="USP" evidence="2">
    <location>
        <begin position="1679"/>
        <end position="2007"/>
    </location>
</feature>
<dbReference type="SUPFAM" id="SSF54001">
    <property type="entry name" value="Cysteine proteinases"/>
    <property type="match status" value="1"/>
</dbReference>
<dbReference type="GeneID" id="55972996"/>
<feature type="region of interest" description="Disordered" evidence="1">
    <location>
        <begin position="2543"/>
        <end position="2578"/>
    </location>
</feature>
<dbReference type="InterPro" id="IPR016024">
    <property type="entry name" value="ARM-type_fold"/>
</dbReference>
<dbReference type="InterPro" id="IPR018200">
    <property type="entry name" value="USP_CS"/>
</dbReference>
<dbReference type="InterPro" id="IPR021905">
    <property type="entry name" value="DUF3517"/>
</dbReference>
<keyword evidence="3" id="KW-0378">Hydrolase</keyword>
<comment type="caution">
    <text evidence="3">The sequence shown here is derived from an EMBL/GenBank/DDBJ whole genome shotgun (WGS) entry which is preliminary data.</text>
</comment>
<dbReference type="RefSeq" id="XP_035321875.1">
    <property type="nucleotide sequence ID" value="XM_035468741.1"/>
</dbReference>
<organism evidence="3 4">
    <name type="scientific">Geosmithia morbida</name>
    <dbReference type="NCBI Taxonomy" id="1094350"/>
    <lineage>
        <taxon>Eukaryota</taxon>
        <taxon>Fungi</taxon>
        <taxon>Dikarya</taxon>
        <taxon>Ascomycota</taxon>
        <taxon>Pezizomycotina</taxon>
        <taxon>Sordariomycetes</taxon>
        <taxon>Hypocreomycetidae</taxon>
        <taxon>Hypocreales</taxon>
        <taxon>Bionectriaceae</taxon>
        <taxon>Geosmithia</taxon>
    </lineage>
</organism>
<dbReference type="Pfam" id="PF00443">
    <property type="entry name" value="UCH"/>
    <property type="match status" value="1"/>
</dbReference>
<accession>A0A9P4YWZ8</accession>
<dbReference type="Pfam" id="PF12030">
    <property type="entry name" value="DUF3517"/>
    <property type="match status" value="1"/>
</dbReference>
<proteinExistence type="predicted"/>
<sequence>MDFSELQQPLPPRHPSSEPASTRPKPFDDADDIDTASARKRRRTSRSVENSSDPAVHHKDDDDDVVVIESDSILCGQVHIPDRLRSDHKTPQTSPTLQRSMSSDQKDQQDQQDQTGPPSSSKVTLNLRTPARAESMDDSESSLGSLTSRGAPALRHDATVLDSDVPDVPDRDLADQDAVDLVQSDTQSSSSLDSGSPPVELVQDPDDEISLDTAGAAVSLADQLHFALDPTETFPYQDTQEPLYETANRLLHYLNSHASPDLTILEDISQWFARYVDFVRGAENSRVALSLRSNQTFWSIFPSVVLPMLRPPLHRVPNYRNLVLRFYSNFIELAVYTLKVDLQSLRAAQASGANGGHPPIQLHSVPFMAQLYVLTRRDAVADVDPEVTLLEEYGTLSDDVSMFMDKLESCSNDIFALLANFATTLVAVLPANPKLVEAMSALTHVITNVVDESIARGEASPADDGQLRVANVRLEEGHELWSLMSACLSGLIDKHVTQVPKEAVSFSITALSELLMVCLSGSHKAAVDMTLQHTRSHPSMAPASTAEAIAQEWRFGMLERLIRCSQMQLRVTGAATLCSELVGLWKRVGEDSANPLLNHVAQHLLRSGLIEYIIGPNSHPEIIIESANVVGFLVVSKMYQREHTDRLWQAITCCQDPRVGEALTRMVITIMNLFDYPTLSYLCGKFEELPIASFTASTRSFWDNLMQHMVAKYRQDHDHLTYQPYNLCLRLLRESSIVNSGKASHPDLQTMATQKLSELLQYGPDVTGRERLYQSCLEDLSQKTPTTLGSLWCLSMTIRSNVAHEMQTLAREHDLARLLVGELENAVKAGAVNSSAGATVPVVSGNANRPRLEFLANLIRYQPDAVGDELGRKLWDLLVGPHSLSREDREAGWKIINDSRSDAQSKNSFIRTCVSVYLPTLSASCFCEGALEFVRWEAISLVRFTDDFNLDDESAIRSSCLEQLWRLILESPDTHIATRAISIMAVEVYLNSDLLLAYPPSRMRRVHSSLVTRCFLQLRDAANEIRASTESNGRSDDGGGEETPMATDGSTELAPSRNQERIFTRSLQFLKHFLDSYQSRPELSPPDLRAVMCRPPSEVAGDLAQLKYQSFDGVQQTDVKPLNIGRRNTAASLLASIKKETGFDNYSAYYRGQRFRPTERDVSKSLEDLQISEGLILVRREQEDGDGEEGSDGDKSQGGEGDSPRHPERSSLKTEIMSHFREMWGYLNLQEHLAREIYNFLVWLPADVGFIKSFEDEKTSYKDIFPRGQPFRSLYAIHALFEYKELAVQSRRLGDLPSTVAGTPDSNKFPGLPRITYSKARGRSVSLVLQAILDPDVVAHMSARLELELTSSLMHILMQWLQDSEQTPVELASAGVTSPARFLDVLSNAVDSDEDSAGSLAVNTFAVLLHLGLQDAQFWGALILDSKFERIARDMMLLDRRSQIRMVIYKIIQESYESESRLLQKSPGGQAPDGDGESKPYRIALYFWNLGQELLPRVSERPDQCRDLFGLLYNLMIKVFVYNPELVSLSWLATTCSRSLLDHQPTETVDQPEPFDPVPRGFVSLLHMCLQIDEKIATSDVLPRELAYDLFWHLLFPRSRDSFNEPVPRVVLNLETRAKVCEVIFRLVKNDRSSLVAVLESMNEVLPFSMTDDDDTPYLYEIPYSFDRQKALRSSCGYVGLRNLSNTCYLNSLMTQLFMNTSFRDFIMSAEVQDPDDTRQEMLSNTKKMFGFMQESYRRYVDPIDFVETVMTYDNTHIDIHNQMDVDEFYNLLFDRWESQLISQAEKNRLRSFYGGQLVQQIKSMECGHISERLEPFSAIQCDVQGKTCLQDSLQAYVDGEVLEGDNKYKCSSCDRHVDAVKRACLKDLPDNIIFHLKRFEFNLRTLQRNKINDYFTFPDKINLKPYTAESLNNPDAEGEDMFELTGVLVHAGTAESGHYYSYIRERPTSPDRPSWVEFNDDIVTPWDHSRMEAATFGGPEARSSYDNNGVPYDKAYSAYMLFYQRASSLKRQQQEVEEKKLPVPVHVKMDKEQEEHILDENTNLLRRHCLFDPTHATLVQKLFQRAAVLDRALGSTVTTGTTDTPVMMDGNGDSDNEDASVDSSPTQSLRDLAMEVSLSYFDQVVSRKREAAQDYSLIGMISTAVESSALDSFWFYKYFYQRPAALRSLVQRNPEAANRQSTSHIMLRALKKISDDMPRFYHVYDGGEGEGPTSPGTADPAVYRAASEDVGIPVLAGVMDLFRYMWRYFYIHIRAWDDHFGMLVRFARMGDRETSYVLADDCLLKLCRIIAADPIAPMAANYARMLQNIQRRMNNRPPSYQEIVLGIEHLLMQMAPTLGPNTITESASDRLLEEQPPFSWTSAEAAFLHDHPEGLPYSFFVEKLVGIDQMPDATDRIVARLVRTSNRMDLAVAQTLEANIRGDSPSQPVDCFLRVAAGYLSWTPVLSHAQNLLAHVAAEARRIHTADMHAVVSLFSNAMVLGSANRDSPRQMLHDHAVKLIPHWAPTGLTHPSSDVRAGVLSILEEEIFSIPLEYDFGDEAAAAAAAESETSSEDDDDGGVQSQEQQQQQQQTRRNLVTTTAQQLGVSCLKHLHETHVKTGAPIAREQADWIVRVVRKCRRYYDLESESRENLYAVFENLQQGVNETLRQLIVEQINDDGTGEYFFPIREDDLRIRGRLIKGYCLKTDWEASCTSSQQMDGVTTELSPRGM</sequence>
<feature type="compositionally biased region" description="Basic and acidic residues" evidence="1">
    <location>
        <begin position="1192"/>
        <end position="1210"/>
    </location>
</feature>
<feature type="compositionally biased region" description="Low complexity" evidence="1">
    <location>
        <begin position="181"/>
        <end position="199"/>
    </location>
</feature>
<dbReference type="PANTHER" id="PTHR24006:SF827">
    <property type="entry name" value="UBIQUITIN CARBOXYL-TERMINAL HYDROLASE 34"/>
    <property type="match status" value="1"/>
</dbReference>
<dbReference type="EMBL" id="JAANYQ010000007">
    <property type="protein sequence ID" value="KAF4123223.1"/>
    <property type="molecule type" value="Genomic_DNA"/>
</dbReference>
<dbReference type="GO" id="GO:0005829">
    <property type="term" value="C:cytosol"/>
    <property type="evidence" value="ECO:0007669"/>
    <property type="project" value="TreeGrafter"/>
</dbReference>
<feature type="compositionally biased region" description="Polar residues" evidence="1">
    <location>
        <begin position="91"/>
        <end position="103"/>
    </location>
</feature>
<dbReference type="GO" id="GO:0016579">
    <property type="term" value="P:protein deubiquitination"/>
    <property type="evidence" value="ECO:0007669"/>
    <property type="project" value="InterPro"/>
</dbReference>
<dbReference type="PROSITE" id="PS50235">
    <property type="entry name" value="USP_3"/>
    <property type="match status" value="1"/>
</dbReference>
<dbReference type="InterPro" id="IPR001394">
    <property type="entry name" value="Peptidase_C19_UCH"/>
</dbReference>
<dbReference type="CDD" id="cd02659">
    <property type="entry name" value="peptidase_C19C"/>
    <property type="match status" value="1"/>
</dbReference>
<name>A0A9P4YWZ8_9HYPO</name>
<dbReference type="FunFam" id="3.90.70.10:FF:000136">
    <property type="entry name" value="Ubiquitin C-terminal hydrolase, putative"/>
    <property type="match status" value="1"/>
</dbReference>
<evidence type="ECO:0000256" key="1">
    <source>
        <dbReference type="SAM" id="MobiDB-lite"/>
    </source>
</evidence>
<feature type="compositionally biased region" description="Polar residues" evidence="1">
    <location>
        <begin position="115"/>
        <end position="127"/>
    </location>
</feature>
<feature type="region of interest" description="Disordered" evidence="1">
    <location>
        <begin position="1"/>
        <end position="64"/>
    </location>
</feature>
<feature type="compositionally biased region" description="Basic and acidic residues" evidence="1">
    <location>
        <begin position="80"/>
        <end position="90"/>
    </location>
</feature>
<feature type="region of interest" description="Disordered" evidence="1">
    <location>
        <begin position="1026"/>
        <end position="1057"/>
    </location>
</feature>
<protein>
    <submittedName>
        <fullName evidence="3">Ubiquitin carboxyl-terminal hydrolase 34</fullName>
    </submittedName>
</protein>
<gene>
    <name evidence="3" type="ORF">GMORB2_6773</name>
</gene>
<dbReference type="InterPro" id="IPR038765">
    <property type="entry name" value="Papain-like_cys_pep_sf"/>
</dbReference>
<dbReference type="Proteomes" id="UP000749293">
    <property type="component" value="Unassembled WGS sequence"/>
</dbReference>
<keyword evidence="4" id="KW-1185">Reference proteome</keyword>
<evidence type="ECO:0000313" key="4">
    <source>
        <dbReference type="Proteomes" id="UP000749293"/>
    </source>
</evidence>
<dbReference type="PANTHER" id="PTHR24006">
    <property type="entry name" value="UBIQUITIN CARBOXYL-TERMINAL HYDROLASE"/>
    <property type="match status" value="1"/>
</dbReference>
<dbReference type="Gene3D" id="3.90.70.10">
    <property type="entry name" value="Cysteine proteinases"/>
    <property type="match status" value="1"/>
</dbReference>
<dbReference type="OrthoDB" id="420187at2759"/>
<feature type="region of interest" description="Disordered" evidence="1">
    <location>
        <begin position="181"/>
        <end position="203"/>
    </location>
</feature>